<dbReference type="PANTHER" id="PTHR42754:SF1">
    <property type="entry name" value="LIPOPROTEIN"/>
    <property type="match status" value="1"/>
</dbReference>
<dbReference type="STRING" id="1817863.A2Y62_11205"/>
<dbReference type="EMBL" id="MFGW01000042">
    <property type="protein sequence ID" value="OGF67685.1"/>
    <property type="molecule type" value="Genomic_DNA"/>
</dbReference>
<dbReference type="AlphaFoldDB" id="A0A1F5VWJ9"/>
<reference evidence="1 2" key="1">
    <citation type="journal article" date="2016" name="Nat. Commun.">
        <title>Thousands of microbial genomes shed light on interconnected biogeochemical processes in an aquifer system.</title>
        <authorList>
            <person name="Anantharaman K."/>
            <person name="Brown C.T."/>
            <person name="Hug L.A."/>
            <person name="Sharon I."/>
            <person name="Castelle C.J."/>
            <person name="Probst A.J."/>
            <person name="Thomas B.C."/>
            <person name="Singh A."/>
            <person name="Wilkins M.J."/>
            <person name="Karaoz U."/>
            <person name="Brodie E.L."/>
            <person name="Williams K.H."/>
            <person name="Hubbard S.S."/>
            <person name="Banfield J.F."/>
        </authorList>
    </citation>
    <scope>NUCLEOTIDE SEQUENCE [LARGE SCALE GENOMIC DNA]</scope>
</reference>
<dbReference type="PANTHER" id="PTHR42754">
    <property type="entry name" value="ENDOGLUCANASE"/>
    <property type="match status" value="1"/>
</dbReference>
<evidence type="ECO:0008006" key="3">
    <source>
        <dbReference type="Google" id="ProtNLM"/>
    </source>
</evidence>
<comment type="caution">
    <text evidence="1">The sequence shown here is derived from an EMBL/GenBank/DDBJ whole genome shotgun (WGS) entry which is preliminary data.</text>
</comment>
<organism evidence="1 2">
    <name type="scientific">Candidatus Fischerbacteria bacterium RBG_13_37_8</name>
    <dbReference type="NCBI Taxonomy" id="1817863"/>
    <lineage>
        <taxon>Bacteria</taxon>
        <taxon>Candidatus Fischeribacteriota</taxon>
    </lineage>
</organism>
<gene>
    <name evidence="1" type="ORF">A2Y62_11205</name>
</gene>
<dbReference type="Proteomes" id="UP000178943">
    <property type="component" value="Unassembled WGS sequence"/>
</dbReference>
<evidence type="ECO:0000313" key="2">
    <source>
        <dbReference type="Proteomes" id="UP000178943"/>
    </source>
</evidence>
<protein>
    <recommendedName>
        <fullName evidence="3">Bulb-type lectin domain-containing protein</fullName>
    </recommendedName>
</protein>
<evidence type="ECO:0000313" key="1">
    <source>
        <dbReference type="EMBL" id="OGF67685.1"/>
    </source>
</evidence>
<name>A0A1F5VWJ9_9BACT</name>
<proteinExistence type="predicted"/>
<dbReference type="InterPro" id="IPR011047">
    <property type="entry name" value="Quinoprotein_ADH-like_sf"/>
</dbReference>
<accession>A0A1F5VWJ9</accession>
<dbReference type="SUPFAM" id="SSF50998">
    <property type="entry name" value="Quinoprotein alcohol dehydrogenase-like"/>
    <property type="match status" value="1"/>
</dbReference>
<sequence>MKHKIMRGGITCLVIAILMSIISAQEPNNDISFVNHVPQFGEFWAKYFGLLPTEEALSAAIATDGNYLIAGYTKVGSSGGVDGYAMKLSTTGNIIWRTVFGGSLADYGTSIAATADGGCIVAGHGKSFGIGGMDAIAIKLNASGSVVWKRAYGGSTGDDSFYSIVTTPDGGYVAAGDTDSFGAGALDAFVVKLDASGNIVWARTVGGAADDDALTIAQTSDGGYVTAGNTRSAGSGGPDMMVLRFTSIGQGILRRTYGSKGWDRGMSIAQAPDGNYVLTGYTLAFGVGNLDILMLKITPLGSILWKRTFGGPKNEMSLSVAPAPCGFYAIAGYTASFGKGLADILVMLVDSNGTVQRRRTFGSTGDDYSYAIAPTPDNNYLIAASTNSYGGGNFDNFIIKLDAIMELPGCNLSAIPPLTQTIPNALVTIPPLVMTAPSVKTINPSITVTTPIITLGNACP</sequence>